<dbReference type="AlphaFoldDB" id="A0A7X4HCB5"/>
<keyword evidence="2" id="KW-1185">Reference proteome</keyword>
<organism evidence="1 2">
    <name type="scientific">Pseudoduganella aquatica</name>
    <dbReference type="NCBI Taxonomy" id="2660641"/>
    <lineage>
        <taxon>Bacteria</taxon>
        <taxon>Pseudomonadati</taxon>
        <taxon>Pseudomonadota</taxon>
        <taxon>Betaproteobacteria</taxon>
        <taxon>Burkholderiales</taxon>
        <taxon>Oxalobacteraceae</taxon>
        <taxon>Telluria group</taxon>
        <taxon>Pseudoduganella</taxon>
    </lineage>
</organism>
<sequence length="155" mass="17917">MKKEIAIWISAINFLNPAFAAPVRNDDGQIAQRTAMCNFIYARLYETTSELIDQKKNEIDLQEKSITNNAISYNTAAIRVRFIRKEKGPVIISAKYSKNYFEKKIQKKDIFLKILLKNSFDVKDEINDGCDTNDINIKFLNNEVQEVTISSHYLD</sequence>
<proteinExistence type="predicted"/>
<dbReference type="Proteomes" id="UP000450676">
    <property type="component" value="Unassembled WGS sequence"/>
</dbReference>
<comment type="caution">
    <text evidence="1">The sequence shown here is derived from an EMBL/GenBank/DDBJ whole genome shotgun (WGS) entry which is preliminary data.</text>
</comment>
<reference evidence="1 2" key="1">
    <citation type="submission" date="2019-12" db="EMBL/GenBank/DDBJ databases">
        <title>Novel species isolated from a subtropical stream in China.</title>
        <authorList>
            <person name="Lu H."/>
        </authorList>
    </citation>
    <scope>NUCLEOTIDE SEQUENCE [LARGE SCALE GENOMIC DNA]</scope>
    <source>
        <strain evidence="1 2">FT127W</strain>
    </source>
</reference>
<dbReference type="EMBL" id="WWCU01000014">
    <property type="protein sequence ID" value="MYN08550.1"/>
    <property type="molecule type" value="Genomic_DNA"/>
</dbReference>
<gene>
    <name evidence="1" type="ORF">GTP77_14510</name>
</gene>
<protein>
    <submittedName>
        <fullName evidence="1">Uncharacterized protein</fullName>
    </submittedName>
</protein>
<dbReference type="RefSeq" id="WP_161072862.1">
    <property type="nucleotide sequence ID" value="NZ_WWCU01000014.1"/>
</dbReference>
<accession>A0A7X4HCB5</accession>
<evidence type="ECO:0000313" key="2">
    <source>
        <dbReference type="Proteomes" id="UP000450676"/>
    </source>
</evidence>
<name>A0A7X4HCB5_9BURK</name>
<evidence type="ECO:0000313" key="1">
    <source>
        <dbReference type="EMBL" id="MYN08550.1"/>
    </source>
</evidence>